<dbReference type="WBParaSite" id="TCONS_00016996.p1">
    <property type="protein sequence ID" value="TCONS_00016996.p1"/>
    <property type="gene ID" value="XLOC_011029"/>
</dbReference>
<keyword evidence="7" id="KW-1185">Reference proteome</keyword>
<reference evidence="8" key="1">
    <citation type="submission" date="2015-08" db="UniProtKB">
        <authorList>
            <consortium name="WormBaseParasite"/>
        </authorList>
    </citation>
    <scope>IDENTIFICATION</scope>
</reference>
<dbReference type="PROSITE" id="PS50041">
    <property type="entry name" value="C_TYPE_LECTIN_2"/>
    <property type="match status" value="1"/>
</dbReference>
<dbReference type="InterPro" id="IPR001304">
    <property type="entry name" value="C-type_lectin-like"/>
</dbReference>
<keyword evidence="2" id="KW-1015">Disulfide bond</keyword>
<dbReference type="SMART" id="SM00034">
    <property type="entry name" value="CLECT"/>
    <property type="match status" value="1"/>
</dbReference>
<dbReference type="Gene3D" id="3.10.100.10">
    <property type="entry name" value="Mannose-Binding Protein A, subunit A"/>
    <property type="match status" value="1"/>
</dbReference>
<evidence type="ECO:0000256" key="1">
    <source>
        <dbReference type="ARBA" id="ARBA00022737"/>
    </source>
</evidence>
<evidence type="ECO:0000259" key="6">
    <source>
        <dbReference type="PROSITE" id="PS50041"/>
    </source>
</evidence>
<dbReference type="PANTHER" id="PTHR24251">
    <property type="entry name" value="OVOCHYMASE-RELATED"/>
    <property type="match status" value="1"/>
</dbReference>
<dbReference type="Pfam" id="PF00431">
    <property type="entry name" value="CUB"/>
    <property type="match status" value="1"/>
</dbReference>
<comment type="caution">
    <text evidence="3">Lacks conserved residue(s) required for the propagation of feature annotation.</text>
</comment>
<proteinExistence type="predicted"/>
<evidence type="ECO:0000256" key="2">
    <source>
        <dbReference type="ARBA" id="ARBA00023157"/>
    </source>
</evidence>
<dbReference type="STRING" id="6248.A0A0K0DSY3"/>
<name>A0A0K0DSY3_STRER</name>
<dbReference type="Gene3D" id="2.60.120.290">
    <property type="entry name" value="Spermadhesin, CUB domain"/>
    <property type="match status" value="1"/>
</dbReference>
<dbReference type="Proteomes" id="UP000035681">
    <property type="component" value="Unplaced"/>
</dbReference>
<dbReference type="InterPro" id="IPR000859">
    <property type="entry name" value="CUB_dom"/>
</dbReference>
<dbReference type="AlphaFoldDB" id="A0A0K0DSY3"/>
<dbReference type="InterPro" id="IPR016187">
    <property type="entry name" value="CTDL_fold"/>
</dbReference>
<protein>
    <submittedName>
        <fullName evidence="9">CUB domain-containing protein</fullName>
    </submittedName>
</protein>
<evidence type="ECO:0000313" key="9">
    <source>
        <dbReference type="WBParaSite" id="TCONS_00016996.p1"/>
    </source>
</evidence>
<dbReference type="CDD" id="cd00041">
    <property type="entry name" value="CUB"/>
    <property type="match status" value="1"/>
</dbReference>
<dbReference type="WBParaSite" id="SSTP_0000034600.1">
    <property type="protein sequence ID" value="SSTP_0000034600.1"/>
    <property type="gene ID" value="SSTP_0000034600"/>
</dbReference>
<keyword evidence="4" id="KW-1133">Transmembrane helix</keyword>
<dbReference type="InterPro" id="IPR035914">
    <property type="entry name" value="Sperma_CUB_dom_sf"/>
</dbReference>
<dbReference type="PANTHER" id="PTHR24251:SF37">
    <property type="entry name" value="CUB DOMAIN-CONTAINING PROTEIN"/>
    <property type="match status" value="1"/>
</dbReference>
<organism evidence="8">
    <name type="scientific">Strongyloides stercoralis</name>
    <name type="common">Threadworm</name>
    <dbReference type="NCBI Taxonomy" id="6248"/>
    <lineage>
        <taxon>Eukaryota</taxon>
        <taxon>Metazoa</taxon>
        <taxon>Ecdysozoa</taxon>
        <taxon>Nematoda</taxon>
        <taxon>Chromadorea</taxon>
        <taxon>Rhabditida</taxon>
        <taxon>Tylenchina</taxon>
        <taxon>Panagrolaimomorpha</taxon>
        <taxon>Strongyloidoidea</taxon>
        <taxon>Strongyloididae</taxon>
        <taxon>Strongyloides</taxon>
    </lineage>
</organism>
<keyword evidence="1" id="KW-0677">Repeat</keyword>
<evidence type="ECO:0000313" key="8">
    <source>
        <dbReference type="WBParaSite" id="SSTP_0000034600.1"/>
    </source>
</evidence>
<evidence type="ECO:0000256" key="4">
    <source>
        <dbReference type="SAM" id="Phobius"/>
    </source>
</evidence>
<evidence type="ECO:0000259" key="5">
    <source>
        <dbReference type="PROSITE" id="PS01180"/>
    </source>
</evidence>
<sequence>MLFKIILKSSKIFFILFINIIFINFLICQENNTIISLCNSEEPQILIGENVKKILKIPFKNDKYLNNQNCSFLIKSNSKYNESKILIKFDYIDIEEPIFGNCSDFIEIYSGEKKDENKLINKFCGRMTFPLQIISNESSLFLIFTTDDIVQKSGFQLSYEIFNIPGCPPEWITSNDGKNCFYIFNNSSFNLSWIDAQKICEMSISNLLTFDNYNEYQMISEVINKENKTFWIGYQDFIKEKEITSVSILQNFSTWNIPNIPNDETKNCMSLRVNGSNINVFNMLECRERHPFICKRSYDKPYTIKYGKYINLLNKHSSRDGTWVFYLGISLTIFFLLVLLYCILLFCKQHKRNLQINNYDQNQMLVNDNKCQEKKKSLSSKIENCKIQDVTKTKVKMIKKNIDKEEDEKCIYGSAKFEMKANQPNFMSQSRIQTPNMQTDKLNGINNSFIKTSDNKSVNNSLIMEDINIPNSIQNSEKNIESTFIEDKKDNTSKASKLNLLGGSEEKNDDTLNYKNKIVDNNKLDSIEKNNDDIPTTTKTVAAVIEEKDNPGLSLILDVKKKHFYRPQILKISNASATSLDEFWKNV</sequence>
<dbReference type="InterPro" id="IPR016186">
    <property type="entry name" value="C-type_lectin-like/link_sf"/>
</dbReference>
<evidence type="ECO:0000256" key="3">
    <source>
        <dbReference type="PROSITE-ProRule" id="PRU00059"/>
    </source>
</evidence>
<dbReference type="SMART" id="SM00042">
    <property type="entry name" value="CUB"/>
    <property type="match status" value="1"/>
</dbReference>
<feature type="transmembrane region" description="Helical" evidence="4">
    <location>
        <begin position="12"/>
        <end position="27"/>
    </location>
</feature>
<dbReference type="SUPFAM" id="SSF56436">
    <property type="entry name" value="C-type lectin-like"/>
    <property type="match status" value="1"/>
</dbReference>
<feature type="domain" description="CUB" evidence="5">
    <location>
        <begin position="38"/>
        <end position="162"/>
    </location>
</feature>
<feature type="transmembrane region" description="Helical" evidence="4">
    <location>
        <begin position="323"/>
        <end position="347"/>
    </location>
</feature>
<accession>A0A0K0DSY3</accession>
<dbReference type="Pfam" id="PF00059">
    <property type="entry name" value="Lectin_C"/>
    <property type="match status" value="1"/>
</dbReference>
<dbReference type="CDD" id="cd00037">
    <property type="entry name" value="CLECT"/>
    <property type="match status" value="1"/>
</dbReference>
<keyword evidence="4" id="KW-0812">Transmembrane</keyword>
<dbReference type="PROSITE" id="PS01180">
    <property type="entry name" value="CUB"/>
    <property type="match status" value="1"/>
</dbReference>
<dbReference type="SUPFAM" id="SSF49854">
    <property type="entry name" value="Spermadhesin, CUB domain"/>
    <property type="match status" value="1"/>
</dbReference>
<feature type="domain" description="C-type lectin" evidence="6">
    <location>
        <begin position="176"/>
        <end position="295"/>
    </location>
</feature>
<keyword evidence="4" id="KW-0472">Membrane</keyword>
<evidence type="ECO:0000313" key="7">
    <source>
        <dbReference type="Proteomes" id="UP000035681"/>
    </source>
</evidence>